<dbReference type="EMBL" id="JBBNAF010000009">
    <property type="protein sequence ID" value="KAK9113833.1"/>
    <property type="molecule type" value="Genomic_DNA"/>
</dbReference>
<keyword evidence="1" id="KW-1133">Transmembrane helix</keyword>
<accession>A0AAP0IE94</accession>
<keyword evidence="1" id="KW-0812">Transmembrane</keyword>
<reference evidence="2 3" key="1">
    <citation type="submission" date="2024-01" db="EMBL/GenBank/DDBJ databases">
        <title>Genome assemblies of Stephania.</title>
        <authorList>
            <person name="Yang L."/>
        </authorList>
    </citation>
    <scope>NUCLEOTIDE SEQUENCE [LARGE SCALE GENOMIC DNA]</scope>
    <source>
        <strain evidence="2">YNDBR</strain>
        <tissue evidence="2">Leaf</tissue>
    </source>
</reference>
<name>A0AAP0IE94_9MAGN</name>
<protein>
    <submittedName>
        <fullName evidence="2">Uncharacterized protein</fullName>
    </submittedName>
</protein>
<feature type="transmembrane region" description="Helical" evidence="1">
    <location>
        <begin position="40"/>
        <end position="60"/>
    </location>
</feature>
<keyword evidence="3" id="KW-1185">Reference proteome</keyword>
<sequence>MLFLVFAKDVKMLHGEGDFWFKRRRVVFVESCRFAWYVQWLPFSSFSTLLYILPVGVYIITIPKMTKRK</sequence>
<evidence type="ECO:0000256" key="1">
    <source>
        <dbReference type="SAM" id="Phobius"/>
    </source>
</evidence>
<keyword evidence="1" id="KW-0472">Membrane</keyword>
<evidence type="ECO:0000313" key="2">
    <source>
        <dbReference type="EMBL" id="KAK9113833.1"/>
    </source>
</evidence>
<evidence type="ECO:0000313" key="3">
    <source>
        <dbReference type="Proteomes" id="UP001420932"/>
    </source>
</evidence>
<dbReference type="AlphaFoldDB" id="A0AAP0IE94"/>
<proteinExistence type="predicted"/>
<comment type="caution">
    <text evidence="2">The sequence shown here is derived from an EMBL/GenBank/DDBJ whole genome shotgun (WGS) entry which is preliminary data.</text>
</comment>
<dbReference type="Proteomes" id="UP001420932">
    <property type="component" value="Unassembled WGS sequence"/>
</dbReference>
<gene>
    <name evidence="2" type="ORF">Syun_020630</name>
</gene>
<organism evidence="2 3">
    <name type="scientific">Stephania yunnanensis</name>
    <dbReference type="NCBI Taxonomy" id="152371"/>
    <lineage>
        <taxon>Eukaryota</taxon>
        <taxon>Viridiplantae</taxon>
        <taxon>Streptophyta</taxon>
        <taxon>Embryophyta</taxon>
        <taxon>Tracheophyta</taxon>
        <taxon>Spermatophyta</taxon>
        <taxon>Magnoliopsida</taxon>
        <taxon>Ranunculales</taxon>
        <taxon>Menispermaceae</taxon>
        <taxon>Menispermoideae</taxon>
        <taxon>Cissampelideae</taxon>
        <taxon>Stephania</taxon>
    </lineage>
</organism>